<proteinExistence type="predicted"/>
<gene>
    <name evidence="1" type="ORF">RhiirA4_485962</name>
</gene>
<sequence>MMYMLGSIVFLEYYSTLVKLIQKKLLSDLDDLDDSAEDYDTDDIIENTPDTPTPNPVLKLQPELPDVEMTSIDQPVTPKILRKEEINNFTCVTTDKQVINQSTSKGKNYRKKKSLANNLSIPTVTEVLTGYEVSSPEERRT</sequence>
<dbReference type="EMBL" id="LLXI01005102">
    <property type="protein sequence ID" value="PKY61254.1"/>
    <property type="molecule type" value="Genomic_DNA"/>
</dbReference>
<dbReference type="VEuPathDB" id="FungiDB:RhiirA1_474812"/>
<reference evidence="1 2" key="1">
    <citation type="submission" date="2015-10" db="EMBL/GenBank/DDBJ databases">
        <title>Genome analyses suggest a sexual origin of heterokaryosis in a supposedly ancient asexual fungus.</title>
        <authorList>
            <person name="Ropars J."/>
            <person name="Sedzielewska K."/>
            <person name="Noel J."/>
            <person name="Charron P."/>
            <person name="Farinelli L."/>
            <person name="Marton T."/>
            <person name="Kruger M."/>
            <person name="Pelin A."/>
            <person name="Brachmann A."/>
            <person name="Corradi N."/>
        </authorList>
    </citation>
    <scope>NUCLEOTIDE SEQUENCE [LARGE SCALE GENOMIC DNA]</scope>
    <source>
        <strain evidence="1 2">A4</strain>
    </source>
</reference>
<keyword evidence="2" id="KW-1185">Reference proteome</keyword>
<name>A0A2I1HQS7_9GLOM</name>
<dbReference type="AlphaFoldDB" id="A0A2I1HQS7"/>
<organism evidence="1 2">
    <name type="scientific">Rhizophagus irregularis</name>
    <dbReference type="NCBI Taxonomy" id="588596"/>
    <lineage>
        <taxon>Eukaryota</taxon>
        <taxon>Fungi</taxon>
        <taxon>Fungi incertae sedis</taxon>
        <taxon>Mucoromycota</taxon>
        <taxon>Glomeromycotina</taxon>
        <taxon>Glomeromycetes</taxon>
        <taxon>Glomerales</taxon>
        <taxon>Glomeraceae</taxon>
        <taxon>Rhizophagus</taxon>
    </lineage>
</organism>
<comment type="caution">
    <text evidence="1">The sequence shown here is derived from an EMBL/GenBank/DDBJ whole genome shotgun (WGS) entry which is preliminary data.</text>
</comment>
<evidence type="ECO:0000313" key="1">
    <source>
        <dbReference type="EMBL" id="PKY61254.1"/>
    </source>
</evidence>
<evidence type="ECO:0000313" key="2">
    <source>
        <dbReference type="Proteomes" id="UP000234323"/>
    </source>
</evidence>
<dbReference type="Proteomes" id="UP000234323">
    <property type="component" value="Unassembled WGS sequence"/>
</dbReference>
<accession>A0A2I1HQS7</accession>
<protein>
    <submittedName>
        <fullName evidence="1">Uncharacterized protein</fullName>
    </submittedName>
</protein>